<feature type="chain" id="PRO_5045247936" evidence="1">
    <location>
        <begin position="23"/>
        <end position="364"/>
    </location>
</feature>
<reference evidence="2 3" key="1">
    <citation type="submission" date="2023-01" db="EMBL/GenBank/DDBJ databases">
        <title>Analysis of 21 Apiospora genomes using comparative genomics revels a genus with tremendous synthesis potential of carbohydrate active enzymes and secondary metabolites.</title>
        <authorList>
            <person name="Sorensen T."/>
        </authorList>
    </citation>
    <scope>NUCLEOTIDE SEQUENCE [LARGE SCALE GENOMIC DNA]</scope>
    <source>
        <strain evidence="2 3">CBS 83171</strain>
    </source>
</reference>
<accession>A0ABR1WGL1</accession>
<dbReference type="Pfam" id="PF11927">
    <property type="entry name" value="HODM_asu-like"/>
    <property type="match status" value="1"/>
</dbReference>
<organism evidence="2 3">
    <name type="scientific">Apiospora saccharicola</name>
    <dbReference type="NCBI Taxonomy" id="335842"/>
    <lineage>
        <taxon>Eukaryota</taxon>
        <taxon>Fungi</taxon>
        <taxon>Dikarya</taxon>
        <taxon>Ascomycota</taxon>
        <taxon>Pezizomycotina</taxon>
        <taxon>Sordariomycetes</taxon>
        <taxon>Xylariomycetidae</taxon>
        <taxon>Amphisphaeriales</taxon>
        <taxon>Apiosporaceae</taxon>
        <taxon>Apiospora</taxon>
    </lineage>
</organism>
<dbReference type="InterPro" id="IPR021848">
    <property type="entry name" value="HODM_asu-like"/>
</dbReference>
<feature type="signal peptide" evidence="1">
    <location>
        <begin position="1"/>
        <end position="22"/>
    </location>
</feature>
<name>A0ABR1WGL1_9PEZI</name>
<evidence type="ECO:0000313" key="2">
    <source>
        <dbReference type="EMBL" id="KAK8082637.1"/>
    </source>
</evidence>
<comment type="caution">
    <text evidence="2">The sequence shown here is derived from an EMBL/GenBank/DDBJ whole genome shotgun (WGS) entry which is preliminary data.</text>
</comment>
<keyword evidence="1" id="KW-0732">Signal</keyword>
<dbReference type="EMBL" id="JAQQWM010000001">
    <property type="protein sequence ID" value="KAK8082637.1"/>
    <property type="molecule type" value="Genomic_DNA"/>
</dbReference>
<dbReference type="Proteomes" id="UP001446871">
    <property type="component" value="Unassembled WGS sequence"/>
</dbReference>
<keyword evidence="3" id="KW-1185">Reference proteome</keyword>
<evidence type="ECO:0000313" key="3">
    <source>
        <dbReference type="Proteomes" id="UP001446871"/>
    </source>
</evidence>
<proteinExistence type="predicted"/>
<protein>
    <submittedName>
        <fullName evidence="2">Uncharacterized protein</fullName>
    </submittedName>
</protein>
<gene>
    <name evidence="2" type="ORF">PG996_001418</name>
</gene>
<sequence>MFSSIPLLALVLFCGIGWLVNAVRQKKRRRSSFRNHGPEKQLGAAKEPVLSVSPVAGDFNWETAEPHKFRPFKPIYYITMALRSSTPSDLITIDSNYLSRIELRRGLIRDHPHHVVGSLPSGADAVRETYSYIRDFLLARYPALFSRDDDKGLFRNHVTEQSLPLELPPHENSVAALKLLGEMVEDDLFLLRATPEGHLCVAYLCCFPSGFDPADKIGKVLKDIHGPVPSYDKIGASMERFFSRLEVGKSVVRNNWSVNMTPELFNVSGNHINEGDAYKEDVDVDISKAQIRVELQTLTRLPKTQAILFSFKTYLYPVTEIKAEGLGPEVADAIGGLPRGNAPGMWKYKGGVRWGKSICAYLRS</sequence>
<evidence type="ECO:0000256" key="1">
    <source>
        <dbReference type="SAM" id="SignalP"/>
    </source>
</evidence>